<reference evidence="12" key="1">
    <citation type="journal article" date="2014" name="BMC Genomics">
        <title>Genome characteristics reveal the impact of lichenization on lichen-forming fungus Endocarpon pusillum Hedwig (Verrucariales, Ascomycota).</title>
        <authorList>
            <person name="Wang Y.-Y."/>
            <person name="Liu B."/>
            <person name="Zhang X.-Y."/>
            <person name="Zhou Q.-M."/>
            <person name="Zhang T."/>
            <person name="Li H."/>
            <person name="Yu Y.-F."/>
            <person name="Zhang X.-L."/>
            <person name="Hao X.-Y."/>
            <person name="Wang M."/>
            <person name="Wang L."/>
            <person name="Wei J.-C."/>
        </authorList>
    </citation>
    <scope>NUCLEOTIDE SEQUENCE [LARGE SCALE GENOMIC DNA]</scope>
    <source>
        <strain evidence="12">Z07020 / HMAS-L-300199</strain>
    </source>
</reference>
<dbReference type="eggNOG" id="ENOG502RUI2">
    <property type="taxonomic scope" value="Eukaryota"/>
</dbReference>
<dbReference type="OrthoDB" id="3207336at2759"/>
<dbReference type="HOGENOM" id="CLU_015125_2_0_1"/>
<gene>
    <name evidence="11" type="ORF">EPUS_05967</name>
</gene>
<proteinExistence type="inferred from homology"/>
<keyword evidence="5" id="KW-0732">Signal</keyword>
<evidence type="ECO:0000256" key="8">
    <source>
        <dbReference type="ARBA" id="ARBA00025737"/>
    </source>
</evidence>
<evidence type="ECO:0000313" key="12">
    <source>
        <dbReference type="Proteomes" id="UP000019373"/>
    </source>
</evidence>
<feature type="domain" description="Dyp-type peroxidase C-terminal" evidence="9">
    <location>
        <begin position="282"/>
        <end position="437"/>
    </location>
</feature>
<dbReference type="GO" id="GO:0020037">
    <property type="term" value="F:heme binding"/>
    <property type="evidence" value="ECO:0007669"/>
    <property type="project" value="InterPro"/>
</dbReference>
<dbReference type="Pfam" id="PF21105">
    <property type="entry name" value="DyP_N"/>
    <property type="match status" value="1"/>
</dbReference>
<dbReference type="NCBIfam" id="TIGR01413">
    <property type="entry name" value="Dyp_perox_fam"/>
    <property type="match status" value="1"/>
</dbReference>
<dbReference type="GeneID" id="19240914"/>
<dbReference type="GO" id="GO:0046872">
    <property type="term" value="F:metal ion binding"/>
    <property type="evidence" value="ECO:0007669"/>
    <property type="project" value="UniProtKB-KW"/>
</dbReference>
<dbReference type="InterPro" id="IPR006314">
    <property type="entry name" value="Dyp_peroxidase"/>
</dbReference>
<evidence type="ECO:0000256" key="4">
    <source>
        <dbReference type="ARBA" id="ARBA00022723"/>
    </source>
</evidence>
<dbReference type="InterPro" id="IPR049509">
    <property type="entry name" value="DyP_N"/>
</dbReference>
<keyword evidence="12" id="KW-1185">Reference proteome</keyword>
<dbReference type="Proteomes" id="UP000019373">
    <property type="component" value="Unassembled WGS sequence"/>
</dbReference>
<keyword evidence="6" id="KW-0560">Oxidoreductase</keyword>
<evidence type="ECO:0000256" key="3">
    <source>
        <dbReference type="ARBA" id="ARBA00022617"/>
    </source>
</evidence>
<keyword evidence="3" id="KW-0349">Heme</keyword>
<evidence type="ECO:0000259" key="10">
    <source>
        <dbReference type="Pfam" id="PF21105"/>
    </source>
</evidence>
<keyword evidence="7" id="KW-0408">Iron</keyword>
<evidence type="ECO:0000256" key="2">
    <source>
        <dbReference type="ARBA" id="ARBA00022559"/>
    </source>
</evidence>
<evidence type="ECO:0000256" key="6">
    <source>
        <dbReference type="ARBA" id="ARBA00023002"/>
    </source>
</evidence>
<dbReference type="PROSITE" id="PS51404">
    <property type="entry name" value="DYP_PEROXIDASE"/>
    <property type="match status" value="1"/>
</dbReference>
<keyword evidence="4" id="KW-0479">Metal-binding</keyword>
<accession>U1FX29</accession>
<organism evidence="11 12">
    <name type="scientific">Endocarpon pusillum (strain Z07020 / HMAS-L-300199)</name>
    <name type="common">Lichen-forming fungus</name>
    <dbReference type="NCBI Taxonomy" id="1263415"/>
    <lineage>
        <taxon>Eukaryota</taxon>
        <taxon>Fungi</taxon>
        <taxon>Dikarya</taxon>
        <taxon>Ascomycota</taxon>
        <taxon>Pezizomycotina</taxon>
        <taxon>Eurotiomycetes</taxon>
        <taxon>Chaetothyriomycetidae</taxon>
        <taxon>Verrucariales</taxon>
        <taxon>Verrucariaceae</taxon>
        <taxon>Endocarpon</taxon>
    </lineage>
</organism>
<feature type="domain" description="DyP dimeric alpha+beta barrel" evidence="10">
    <location>
        <begin position="29"/>
        <end position="206"/>
    </location>
</feature>
<dbReference type="Pfam" id="PF20628">
    <property type="entry name" value="Dyp_perox_C"/>
    <property type="match status" value="1"/>
</dbReference>
<dbReference type="SUPFAM" id="SSF54909">
    <property type="entry name" value="Dimeric alpha+beta barrel"/>
    <property type="match status" value="1"/>
</dbReference>
<evidence type="ECO:0000256" key="5">
    <source>
        <dbReference type="ARBA" id="ARBA00022729"/>
    </source>
</evidence>
<dbReference type="PANTHER" id="PTHR30521:SF4">
    <property type="entry name" value="DEFERROCHELATASE"/>
    <property type="match status" value="1"/>
</dbReference>
<dbReference type="GO" id="GO:0004601">
    <property type="term" value="F:peroxidase activity"/>
    <property type="evidence" value="ECO:0007669"/>
    <property type="project" value="UniProtKB-KW"/>
</dbReference>
<protein>
    <recommendedName>
        <fullName evidence="13">Dyp-type peroxidase</fullName>
    </recommendedName>
</protein>
<dbReference type="InterPro" id="IPR048328">
    <property type="entry name" value="Dyp_perox_C"/>
</dbReference>
<dbReference type="InterPro" id="IPR011008">
    <property type="entry name" value="Dimeric_a/b-barrel"/>
</dbReference>
<evidence type="ECO:0000259" key="9">
    <source>
        <dbReference type="Pfam" id="PF20628"/>
    </source>
</evidence>
<dbReference type="GO" id="GO:0005829">
    <property type="term" value="C:cytosol"/>
    <property type="evidence" value="ECO:0007669"/>
    <property type="project" value="TreeGrafter"/>
</dbReference>
<evidence type="ECO:0000256" key="7">
    <source>
        <dbReference type="ARBA" id="ARBA00023004"/>
    </source>
</evidence>
<dbReference type="RefSeq" id="XP_007804971.1">
    <property type="nucleotide sequence ID" value="XM_007806780.1"/>
</dbReference>
<dbReference type="EMBL" id="KE721424">
    <property type="protein sequence ID" value="ERF69422.1"/>
    <property type="molecule type" value="Genomic_DNA"/>
</dbReference>
<comment type="similarity">
    <text evidence="8">Belongs to the DyP-type peroxidase family.</text>
</comment>
<evidence type="ECO:0000313" key="11">
    <source>
        <dbReference type="EMBL" id="ERF69422.1"/>
    </source>
</evidence>
<dbReference type="AlphaFoldDB" id="U1FX29"/>
<keyword evidence="2" id="KW-0575">Peroxidase</keyword>
<evidence type="ECO:0008006" key="13">
    <source>
        <dbReference type="Google" id="ProtNLM"/>
    </source>
</evidence>
<name>U1FX29_ENDPU</name>
<dbReference type="PANTHER" id="PTHR30521">
    <property type="entry name" value="DEFERROCHELATASE/PEROXIDASE"/>
    <property type="match status" value="1"/>
</dbReference>
<comment type="cofactor">
    <cofactor evidence="1">
        <name>heme b</name>
        <dbReference type="ChEBI" id="CHEBI:60344"/>
    </cofactor>
</comment>
<evidence type="ECO:0000256" key="1">
    <source>
        <dbReference type="ARBA" id="ARBA00001970"/>
    </source>
</evidence>
<sequence>MELPPPVMDPPPPVVDLHPVLTPEQLGTIQGDIWTKGFPKYHETYYFFSIKTGKASLFSQRLKVLATQTPPLISSLKKARDDHNFISMEREKYITAEKLKGIPKKEIHPPTVPIANALIAFTSKGLKAIQDDSPSKNLGLLDIEDTDPAFVAGMSSDKVRTTLNDPATKKWDVLFQSTKIHGLLKIAGSSPEMVKERLMRIQVTLKHGEAIEDAAPTDSQVVGWTRPNDRGKEHFGFEDGISQPRMNGIDSPDPAPEPNMNTAQELLIVTDKTASENQDVRRPAWMQNGSFLVFRKLEQDVAAFECLTKKYWAATKCESQEQMGAKLMGRWQSGAPIATFETKDTADPGKAKVMNNFVYGAESPCPVSAHIRKTNIREKLDGNEPDQRCRRTRMIRNGIPYGLDYKGHENDGSTRGLLFACYQGHIEDSFQHMQASWSNEPTFRNADFGHDPIIGQVPDSSEGKPGKLKTSFLGSDKSLQTVEFAPLVTLKGGEYFFVPPISALSTPLGSDAPATGPSTRTA</sequence>